<dbReference type="GO" id="GO:0009279">
    <property type="term" value="C:cell outer membrane"/>
    <property type="evidence" value="ECO:0007669"/>
    <property type="project" value="UniProtKB-SubCell"/>
</dbReference>
<dbReference type="PROSITE" id="PS51257">
    <property type="entry name" value="PROKAR_LIPOPROTEIN"/>
    <property type="match status" value="1"/>
</dbReference>
<evidence type="ECO:0000256" key="4">
    <source>
        <dbReference type="ARBA" id="ARBA00023136"/>
    </source>
</evidence>
<evidence type="ECO:0000313" key="10">
    <source>
        <dbReference type="Proteomes" id="UP000242818"/>
    </source>
</evidence>
<feature type="domain" description="RagB/SusD" evidence="7">
    <location>
        <begin position="345"/>
        <end position="640"/>
    </location>
</feature>
<dbReference type="AlphaFoldDB" id="A0A1C4FL85"/>
<dbReference type="InterPro" id="IPR011990">
    <property type="entry name" value="TPR-like_helical_dom_sf"/>
</dbReference>
<dbReference type="Pfam" id="PF07980">
    <property type="entry name" value="SusD_RagB"/>
    <property type="match status" value="1"/>
</dbReference>
<gene>
    <name evidence="9" type="ORF">GA0116948_11521</name>
</gene>
<dbReference type="SUPFAM" id="SSF48452">
    <property type="entry name" value="TPR-like"/>
    <property type="match status" value="1"/>
</dbReference>
<dbReference type="InterPro" id="IPR033985">
    <property type="entry name" value="SusD-like_N"/>
</dbReference>
<reference evidence="9 10" key="1">
    <citation type="submission" date="2016-08" db="EMBL/GenBank/DDBJ databases">
        <authorList>
            <person name="Seilhamer J.J."/>
        </authorList>
    </citation>
    <scope>NUCLEOTIDE SEQUENCE [LARGE SCALE GENOMIC DNA]</scope>
    <source>
        <strain evidence="9 10">A37T2</strain>
    </source>
</reference>
<evidence type="ECO:0000313" key="9">
    <source>
        <dbReference type="EMBL" id="SCC56355.1"/>
    </source>
</evidence>
<dbReference type="Gene3D" id="1.25.40.390">
    <property type="match status" value="1"/>
</dbReference>
<feature type="chain" id="PRO_5008691970" evidence="6">
    <location>
        <begin position="22"/>
        <end position="640"/>
    </location>
</feature>
<dbReference type="STRING" id="1335309.GA0116948_11521"/>
<evidence type="ECO:0000256" key="5">
    <source>
        <dbReference type="ARBA" id="ARBA00023237"/>
    </source>
</evidence>
<dbReference type="OrthoDB" id="608091at2"/>
<evidence type="ECO:0000259" key="8">
    <source>
        <dbReference type="Pfam" id="PF14322"/>
    </source>
</evidence>
<evidence type="ECO:0000259" key="7">
    <source>
        <dbReference type="Pfam" id="PF07980"/>
    </source>
</evidence>
<comment type="subcellular location">
    <subcellularLocation>
        <location evidence="1">Cell outer membrane</location>
    </subcellularLocation>
</comment>
<organism evidence="9 10">
    <name type="scientific">Chitinophaga costaii</name>
    <dbReference type="NCBI Taxonomy" id="1335309"/>
    <lineage>
        <taxon>Bacteria</taxon>
        <taxon>Pseudomonadati</taxon>
        <taxon>Bacteroidota</taxon>
        <taxon>Chitinophagia</taxon>
        <taxon>Chitinophagales</taxon>
        <taxon>Chitinophagaceae</taxon>
        <taxon>Chitinophaga</taxon>
    </lineage>
</organism>
<name>A0A1C4FL85_9BACT</name>
<keyword evidence="5" id="KW-0998">Cell outer membrane</keyword>
<keyword evidence="3 6" id="KW-0732">Signal</keyword>
<evidence type="ECO:0000256" key="6">
    <source>
        <dbReference type="SAM" id="SignalP"/>
    </source>
</evidence>
<comment type="similarity">
    <text evidence="2">Belongs to the SusD family.</text>
</comment>
<feature type="domain" description="SusD-like N-terminal" evidence="8">
    <location>
        <begin position="120"/>
        <end position="175"/>
    </location>
</feature>
<feature type="signal peptide" evidence="6">
    <location>
        <begin position="1"/>
        <end position="21"/>
    </location>
</feature>
<dbReference type="InterPro" id="IPR012944">
    <property type="entry name" value="SusD_RagB_dom"/>
</dbReference>
<protein>
    <submittedName>
        <fullName evidence="9">Starch-binding associating with outer membrane</fullName>
    </submittedName>
</protein>
<keyword evidence="4" id="KW-0472">Membrane</keyword>
<proteinExistence type="inferred from homology"/>
<sequence>MRTLIKFFLLPCLTFSMLACKKYLDVIPDDVATLNSSFANENEAQAYLLGNCYANLQRLSDVCRNAGFTTSGEVIIPTDLPSNQSLKGSGQDAGFNLLRGFQNVQNPLFNFWDAYNQGLNLWQSIRFCNTFLDNVNTPPDVTVTERKRWIAEAKFLKAYYHYWLIRMYGPIPIADVALPVNATTDQVRQKQLPVDSCFNYVVHLIDEALPDLPPSIQNVITEDGRITATIALAVKAEVLATEASPLFNGNPDYSSFANIDGTKLFSAAPDKAKWQKAADACKAAIDAANASGAALYQFVAQSGIAHMTDSTKLLLTLQGAVTSSWNTEQLWTLNPYFGYQIQASPRVNALATTVYNFFSNFSVPIGESELFYTNNGVPINEDKTWDYPNRYKVVQGDDANGHYVRKGYSTNKGNLNREARYYADIAFDGSTWFGSSNTDDNNPDVINAVNGPAAPLDPIAYNATGYWARKLVPYQTASANNSFQTFNYSWPFMRLPALWLLYAECLNEANGPSAAVYTWVDQVRARAGLPGIQAAWAQYSRTPNKPGTQDGLRQIIHQERRIELAFEGQAGWDLRRWKELQNVLVNPFLGWNVMNETKTTGQYYNLQTVYQPQFGLRDYLFPIQKADMLYNPNLVQTPYW</sequence>
<evidence type="ECO:0000256" key="1">
    <source>
        <dbReference type="ARBA" id="ARBA00004442"/>
    </source>
</evidence>
<evidence type="ECO:0000256" key="2">
    <source>
        <dbReference type="ARBA" id="ARBA00006275"/>
    </source>
</evidence>
<dbReference type="EMBL" id="FMAR01000015">
    <property type="protein sequence ID" value="SCC56355.1"/>
    <property type="molecule type" value="Genomic_DNA"/>
</dbReference>
<accession>A0A1C4FL85</accession>
<dbReference type="Proteomes" id="UP000242818">
    <property type="component" value="Unassembled WGS sequence"/>
</dbReference>
<evidence type="ECO:0000256" key="3">
    <source>
        <dbReference type="ARBA" id="ARBA00022729"/>
    </source>
</evidence>
<keyword evidence="10" id="KW-1185">Reference proteome</keyword>
<dbReference type="Pfam" id="PF14322">
    <property type="entry name" value="SusD-like_3"/>
    <property type="match status" value="1"/>
</dbReference>